<comment type="similarity">
    <text evidence="2">Belongs to the pseudouridine synthase RluA family.</text>
</comment>
<dbReference type="PANTHER" id="PTHR21600:SF81">
    <property type="entry name" value="21S RRNA PSEUDOURIDINE(2819) SYNTHASE"/>
    <property type="match status" value="1"/>
</dbReference>
<evidence type="ECO:0000256" key="2">
    <source>
        <dbReference type="ARBA" id="ARBA00010876"/>
    </source>
</evidence>
<evidence type="ECO:0000259" key="5">
    <source>
        <dbReference type="Pfam" id="PF00849"/>
    </source>
</evidence>
<dbReference type="GO" id="GO:0009982">
    <property type="term" value="F:pseudouridine synthase activity"/>
    <property type="evidence" value="ECO:0007669"/>
    <property type="project" value="InterPro"/>
</dbReference>
<evidence type="ECO:0000256" key="1">
    <source>
        <dbReference type="ARBA" id="ARBA00004173"/>
    </source>
</evidence>
<dbReference type="Gene3D" id="3.30.2350.10">
    <property type="entry name" value="Pseudouridine synthase"/>
    <property type="match status" value="1"/>
</dbReference>
<sequence length="506" mass="57140">MGHIQYICVGPFSCFWSKYKTPQFPLPPAPPTMVLPPLFRPSVILRTSPSYTDPSSEILYFSIFHVLKSTLALSNASEPVSQQKNEKGSNRWFTLPPYTATVNASILGNRILNRGAQAEVETSTAAITALKWVIHCCPELPRSLVQKLFRLRKVRRGSSMIENSEYNLEARDQLKRVAAKDILNVGDQIFLPISAQVFSTEKTRDYCNKDEETFMHSLDPAILVINKPPGLPVQGGIGVKRSLDELAASCLSYGYSEPPRLVHRLDRDSSGILIMGRTSTSTSLLHSVFREKTFDASKHANHVDSEKKILLKRYWALVIGSPRRSKGLITAPLGKCASDDFRLSWMMEDQSELWSLIMPNLCLFSKQLLDIKLLGQLVLAIRHMRSSLDLVSNKLRVHCAEVLGTPIVGDYKYGWQAHKNWKPFHYNFHKNQGKKQFLPFGLDFESGSIAETNPRLHLHCKQLTLPDVSFALHNDSLDQDCSRLECLELDAPLPSYMQKSWDIINS</sequence>
<dbReference type="CDD" id="cd02869">
    <property type="entry name" value="PseudoU_synth_RluA_like"/>
    <property type="match status" value="1"/>
</dbReference>
<dbReference type="GO" id="GO:0000455">
    <property type="term" value="P:enzyme-directed rRNA pseudouridine synthesis"/>
    <property type="evidence" value="ECO:0007669"/>
    <property type="project" value="TreeGrafter"/>
</dbReference>
<evidence type="ECO:0000313" key="6">
    <source>
        <dbReference type="EnsemblPlants" id="MELO3C018491.2.1"/>
    </source>
</evidence>
<evidence type="ECO:0000256" key="4">
    <source>
        <dbReference type="ARBA" id="ARBA00023235"/>
    </source>
</evidence>
<feature type="domain" description="Pseudouridine synthase RsuA/RluA-like" evidence="5">
    <location>
        <begin position="222"/>
        <end position="335"/>
    </location>
</feature>
<reference evidence="6" key="1">
    <citation type="submission" date="2023-03" db="UniProtKB">
        <authorList>
            <consortium name="EnsemblPlants"/>
        </authorList>
    </citation>
    <scope>IDENTIFICATION</scope>
</reference>
<comment type="subcellular location">
    <subcellularLocation>
        <location evidence="1">Mitochondrion</location>
    </subcellularLocation>
</comment>
<proteinExistence type="inferred from homology"/>
<dbReference type="AlphaFoldDB" id="A0A9I9DHG7"/>
<dbReference type="PANTHER" id="PTHR21600">
    <property type="entry name" value="MITOCHONDRIAL RNA PSEUDOURIDINE SYNTHASE"/>
    <property type="match status" value="1"/>
</dbReference>
<dbReference type="EnsemblPlants" id="MELO3C018491.2.1">
    <property type="protein sequence ID" value="MELO3C018491.2.1"/>
    <property type="gene ID" value="MELO3C018491.2"/>
</dbReference>
<dbReference type="GO" id="GO:0005739">
    <property type="term" value="C:mitochondrion"/>
    <property type="evidence" value="ECO:0007669"/>
    <property type="project" value="UniProtKB-SubCell"/>
</dbReference>
<keyword evidence="3" id="KW-0496">Mitochondrion</keyword>
<evidence type="ECO:0000256" key="3">
    <source>
        <dbReference type="ARBA" id="ARBA00023128"/>
    </source>
</evidence>
<accession>A0A9I9DHG7</accession>
<dbReference type="InterPro" id="IPR006145">
    <property type="entry name" value="PsdUridine_synth_RsuA/RluA"/>
</dbReference>
<name>A0A9I9DHG7_CUCME</name>
<organism evidence="6">
    <name type="scientific">Cucumis melo</name>
    <name type="common">Muskmelon</name>
    <dbReference type="NCBI Taxonomy" id="3656"/>
    <lineage>
        <taxon>Eukaryota</taxon>
        <taxon>Viridiplantae</taxon>
        <taxon>Streptophyta</taxon>
        <taxon>Embryophyta</taxon>
        <taxon>Tracheophyta</taxon>
        <taxon>Spermatophyta</taxon>
        <taxon>Magnoliopsida</taxon>
        <taxon>eudicotyledons</taxon>
        <taxon>Gunneridae</taxon>
        <taxon>Pentapetalae</taxon>
        <taxon>rosids</taxon>
        <taxon>fabids</taxon>
        <taxon>Cucurbitales</taxon>
        <taxon>Cucurbitaceae</taxon>
        <taxon>Benincaseae</taxon>
        <taxon>Cucumis</taxon>
    </lineage>
</organism>
<dbReference type="SUPFAM" id="SSF55120">
    <property type="entry name" value="Pseudouridine synthase"/>
    <property type="match status" value="1"/>
</dbReference>
<dbReference type="InterPro" id="IPR050188">
    <property type="entry name" value="RluA_PseudoU_synthase"/>
</dbReference>
<dbReference type="GO" id="GO:0003723">
    <property type="term" value="F:RNA binding"/>
    <property type="evidence" value="ECO:0007669"/>
    <property type="project" value="InterPro"/>
</dbReference>
<keyword evidence="4" id="KW-0413">Isomerase</keyword>
<protein>
    <recommendedName>
        <fullName evidence="5">Pseudouridine synthase RsuA/RluA-like domain-containing protein</fullName>
    </recommendedName>
</protein>
<dbReference type="InterPro" id="IPR020103">
    <property type="entry name" value="PsdUridine_synth_cat_dom_sf"/>
</dbReference>
<dbReference type="Gramene" id="MELO3C018491.2.1">
    <property type="protein sequence ID" value="MELO3C018491.2.1"/>
    <property type="gene ID" value="MELO3C018491.2"/>
</dbReference>
<dbReference type="Pfam" id="PF00849">
    <property type="entry name" value="PseudoU_synth_2"/>
    <property type="match status" value="1"/>
</dbReference>